<evidence type="ECO:0000256" key="1">
    <source>
        <dbReference type="SAM" id="MobiDB-lite"/>
    </source>
</evidence>
<sequence>MKRKLNPFFLAIAILGAIGFVYMIVERPSELVMIFATYAVIGLLIFFAVRFFLGKRLGGADKNFTKAVKQSKRRYTDGPQTQAKSSQSKKPTNIASKKKRQQPSHLTVIEGKKGKKKNRAFF</sequence>
<reference evidence="3 4" key="1">
    <citation type="submission" date="2019-11" db="EMBL/GenBank/DDBJ databases">
        <title>Bacillus lacus genome.</title>
        <authorList>
            <person name="Allen C.J."/>
            <person name="Newman J.D."/>
        </authorList>
    </citation>
    <scope>NUCLEOTIDE SEQUENCE [LARGE SCALE GENOMIC DNA]</scope>
    <source>
        <strain evidence="3 4">KCTC 33946</strain>
    </source>
</reference>
<proteinExistence type="predicted"/>
<dbReference type="Proteomes" id="UP000448867">
    <property type="component" value="Unassembled WGS sequence"/>
</dbReference>
<evidence type="ECO:0000256" key="2">
    <source>
        <dbReference type="SAM" id="Phobius"/>
    </source>
</evidence>
<gene>
    <name evidence="3" type="ORF">GJU40_10560</name>
</gene>
<dbReference type="InterPro" id="IPR048110">
    <property type="entry name" value="SA1362/YqhP-like"/>
</dbReference>
<accession>A0A7X2IZD1</accession>
<feature type="transmembrane region" description="Helical" evidence="2">
    <location>
        <begin position="31"/>
        <end position="53"/>
    </location>
</feature>
<dbReference type="EMBL" id="WKKI01000018">
    <property type="protein sequence ID" value="MRX72588.1"/>
    <property type="molecule type" value="Genomic_DNA"/>
</dbReference>
<feature type="compositionally biased region" description="Polar residues" evidence="1">
    <location>
        <begin position="78"/>
        <end position="95"/>
    </location>
</feature>
<dbReference type="AlphaFoldDB" id="A0A7X2IZD1"/>
<keyword evidence="4" id="KW-1185">Reference proteome</keyword>
<dbReference type="RefSeq" id="WP_154307751.1">
    <property type="nucleotide sequence ID" value="NZ_WKKI01000018.1"/>
</dbReference>
<feature type="transmembrane region" description="Helical" evidence="2">
    <location>
        <begin position="7"/>
        <end position="25"/>
    </location>
</feature>
<name>A0A7X2IZD1_9BACI</name>
<dbReference type="NCBIfam" id="NF041554">
    <property type="entry name" value="SA1362_fam"/>
    <property type="match status" value="1"/>
</dbReference>
<feature type="region of interest" description="Disordered" evidence="1">
    <location>
        <begin position="68"/>
        <end position="122"/>
    </location>
</feature>
<evidence type="ECO:0000313" key="4">
    <source>
        <dbReference type="Proteomes" id="UP000448867"/>
    </source>
</evidence>
<keyword evidence="2" id="KW-0472">Membrane</keyword>
<evidence type="ECO:0000313" key="3">
    <source>
        <dbReference type="EMBL" id="MRX72588.1"/>
    </source>
</evidence>
<organism evidence="3 4">
    <name type="scientific">Metabacillus lacus</name>
    <dbReference type="NCBI Taxonomy" id="1983721"/>
    <lineage>
        <taxon>Bacteria</taxon>
        <taxon>Bacillati</taxon>
        <taxon>Bacillota</taxon>
        <taxon>Bacilli</taxon>
        <taxon>Bacillales</taxon>
        <taxon>Bacillaceae</taxon>
        <taxon>Metabacillus</taxon>
    </lineage>
</organism>
<keyword evidence="2" id="KW-1133">Transmembrane helix</keyword>
<feature type="compositionally biased region" description="Basic residues" evidence="1">
    <location>
        <begin position="113"/>
        <end position="122"/>
    </location>
</feature>
<protein>
    <submittedName>
        <fullName evidence="3">Uncharacterized protein</fullName>
    </submittedName>
</protein>
<dbReference type="OrthoDB" id="2989424at2"/>
<comment type="caution">
    <text evidence="3">The sequence shown here is derived from an EMBL/GenBank/DDBJ whole genome shotgun (WGS) entry which is preliminary data.</text>
</comment>
<keyword evidence="2" id="KW-0812">Transmembrane</keyword>